<keyword evidence="1" id="KW-0863">Zinc-finger</keyword>
<keyword evidence="1" id="KW-0479">Metal-binding</keyword>
<dbReference type="Gene3D" id="3.60.10.10">
    <property type="entry name" value="Endonuclease/exonuclease/phosphatase"/>
    <property type="match status" value="1"/>
</dbReference>
<feature type="compositionally biased region" description="Polar residues" evidence="2">
    <location>
        <begin position="493"/>
        <end position="509"/>
    </location>
</feature>
<evidence type="ECO:0000256" key="1">
    <source>
        <dbReference type="PROSITE-ProRule" id="PRU00042"/>
    </source>
</evidence>
<evidence type="ECO:0000313" key="5">
    <source>
        <dbReference type="Proteomes" id="UP000275846"/>
    </source>
</evidence>
<dbReference type="WBParaSite" id="SSLN_0000826401-mRNA-1">
    <property type="protein sequence ID" value="SSLN_0000826401-mRNA-1"/>
    <property type="gene ID" value="SSLN_0000826401"/>
</dbReference>
<proteinExistence type="predicted"/>
<dbReference type="PROSITE" id="PS00028">
    <property type="entry name" value="ZINC_FINGER_C2H2_1"/>
    <property type="match status" value="1"/>
</dbReference>
<dbReference type="GO" id="GO:0008270">
    <property type="term" value="F:zinc ion binding"/>
    <property type="evidence" value="ECO:0007669"/>
    <property type="project" value="UniProtKB-KW"/>
</dbReference>
<evidence type="ECO:0000313" key="4">
    <source>
        <dbReference type="EMBL" id="VDL94345.1"/>
    </source>
</evidence>
<feature type="region of interest" description="Disordered" evidence="2">
    <location>
        <begin position="440"/>
        <end position="527"/>
    </location>
</feature>
<dbReference type="InterPro" id="IPR013087">
    <property type="entry name" value="Znf_C2H2_type"/>
</dbReference>
<accession>A0A183SUR2</accession>
<dbReference type="SUPFAM" id="SSF56219">
    <property type="entry name" value="DNase I-like"/>
    <property type="match status" value="1"/>
</dbReference>
<dbReference type="EMBL" id="UYSU01034399">
    <property type="protein sequence ID" value="VDL94345.1"/>
    <property type="molecule type" value="Genomic_DNA"/>
</dbReference>
<dbReference type="Proteomes" id="UP000275846">
    <property type="component" value="Unassembled WGS sequence"/>
</dbReference>
<dbReference type="InterPro" id="IPR036691">
    <property type="entry name" value="Endo/exonu/phosph_ase_sf"/>
</dbReference>
<evidence type="ECO:0000259" key="3">
    <source>
        <dbReference type="PROSITE" id="PS50157"/>
    </source>
</evidence>
<evidence type="ECO:0000313" key="6">
    <source>
        <dbReference type="WBParaSite" id="SSLN_0000826401-mRNA-1"/>
    </source>
</evidence>
<reference evidence="4 5" key="2">
    <citation type="submission" date="2018-11" db="EMBL/GenBank/DDBJ databases">
        <authorList>
            <consortium name="Pathogen Informatics"/>
        </authorList>
    </citation>
    <scope>NUCLEOTIDE SEQUENCE [LARGE SCALE GENOMIC DNA]</scope>
    <source>
        <strain evidence="4 5">NST_G2</strain>
    </source>
</reference>
<sequence>MRNYSYHAIAKWLAEKLKPVQRQLAPRSYRDTFECTEDVKDLNINDMRRLSMDVSSFYRRPSLGESITTVNFYCQVNKKGECSYGHLYLEPNSHLWLIEVGFFPAATLRETITTSGQNQAARVSPLTLAAWNVRSLLNNPAGTENGASTRELPRYKVDIAALSETRFSEQGQLEVGAGYNFFWSGRSKAERRDAGVAFAIRNDIVGRLPCLPQGINDRLMSLRLPLRGDNFAPIISAYDPQMTSSDAAKDKFYDDLHALLATVPKEDKLIGVLGPQGLGLLLRTCAETSSAADQHLPPSDAGDGHVDAPSVAALAAAELCSRPEARSTERAGDQVATSDYLPPSSSNTTITTPSITDGDTVLTCCHCDRTFTSHIGLLGHLRIHRTETGELVPGAPTQQRPKPPLPSVPRAFTHRMGLFGHMGIQESGVHRDAITSCAPINTSHSLPMSSTTDTSSRAPTDSAPPDLSCPQCHRTYRPGQSLANSSHRDQRTSARSTNIHPPHPTQLSALPTHIHTPHGPIRSQASP</sequence>
<protein>
    <submittedName>
        <fullName evidence="6">C2H2-type domain-containing protein</fullName>
    </submittedName>
</protein>
<keyword evidence="5" id="KW-1185">Reference proteome</keyword>
<keyword evidence="1" id="KW-0862">Zinc</keyword>
<evidence type="ECO:0000256" key="2">
    <source>
        <dbReference type="SAM" id="MobiDB-lite"/>
    </source>
</evidence>
<organism evidence="6">
    <name type="scientific">Schistocephalus solidus</name>
    <name type="common">Tapeworm</name>
    <dbReference type="NCBI Taxonomy" id="70667"/>
    <lineage>
        <taxon>Eukaryota</taxon>
        <taxon>Metazoa</taxon>
        <taxon>Spiralia</taxon>
        <taxon>Lophotrochozoa</taxon>
        <taxon>Platyhelminthes</taxon>
        <taxon>Cestoda</taxon>
        <taxon>Eucestoda</taxon>
        <taxon>Diphyllobothriidea</taxon>
        <taxon>Diphyllobothriidae</taxon>
        <taxon>Schistocephalus</taxon>
    </lineage>
</organism>
<dbReference type="AlphaFoldDB" id="A0A183SUR2"/>
<feature type="domain" description="C2H2-type" evidence="3">
    <location>
        <begin position="362"/>
        <end position="389"/>
    </location>
</feature>
<dbReference type="PROSITE" id="PS50157">
    <property type="entry name" value="ZINC_FINGER_C2H2_2"/>
    <property type="match status" value="1"/>
</dbReference>
<feature type="compositionally biased region" description="Low complexity" evidence="2">
    <location>
        <begin position="342"/>
        <end position="353"/>
    </location>
</feature>
<gene>
    <name evidence="4" type="ORF">SSLN_LOCUS7960</name>
</gene>
<reference evidence="6" key="1">
    <citation type="submission" date="2016-06" db="UniProtKB">
        <authorList>
            <consortium name="WormBaseParasite"/>
        </authorList>
    </citation>
    <scope>IDENTIFICATION</scope>
</reference>
<feature type="region of interest" description="Disordered" evidence="2">
    <location>
        <begin position="391"/>
        <end position="411"/>
    </location>
</feature>
<feature type="compositionally biased region" description="Basic and acidic residues" evidence="2">
    <location>
        <begin position="323"/>
        <end position="332"/>
    </location>
</feature>
<feature type="compositionally biased region" description="Polar residues" evidence="2">
    <location>
        <begin position="440"/>
        <end position="459"/>
    </location>
</feature>
<feature type="region of interest" description="Disordered" evidence="2">
    <location>
        <begin position="323"/>
        <end position="353"/>
    </location>
</feature>
<name>A0A183SUR2_SCHSO</name>